<dbReference type="Proteomes" id="UP000518315">
    <property type="component" value="Unassembled WGS sequence"/>
</dbReference>
<keyword evidence="2" id="KW-1185">Reference proteome</keyword>
<gene>
    <name evidence="1" type="ORF">FHS26_001852</name>
</gene>
<reference evidence="1 2" key="1">
    <citation type="submission" date="2020-08" db="EMBL/GenBank/DDBJ databases">
        <title>Genomic Encyclopedia of Type Strains, Phase III (KMG-III): the genomes of soil and plant-associated and newly described type strains.</title>
        <authorList>
            <person name="Whitman W."/>
        </authorList>
    </citation>
    <scope>NUCLEOTIDE SEQUENCE [LARGE SCALE GENOMIC DNA]</scope>
    <source>
        <strain evidence="1 2">CECT 4113</strain>
    </source>
</reference>
<sequence length="124" mass="13741">MNGRALLRKAPAGAPLGGQQRFLRRAGIRWPTNRRRCKANAMALDPEKAFLDYSTADCSVQFWTANAPAVQFTSLEAAVRFAKDHGGRWEEIEITVHLPREDIAFATGKVHQLIDALPGELGKK</sequence>
<dbReference type="EMBL" id="JACHXH010000005">
    <property type="protein sequence ID" value="MBB3134136.1"/>
    <property type="molecule type" value="Genomic_DNA"/>
</dbReference>
<proteinExistence type="predicted"/>
<evidence type="ECO:0000313" key="1">
    <source>
        <dbReference type="EMBL" id="MBB3134136.1"/>
    </source>
</evidence>
<comment type="caution">
    <text evidence="1">The sequence shown here is derived from an EMBL/GenBank/DDBJ whole genome shotgun (WGS) entry which is preliminary data.</text>
</comment>
<name>A0A7W5FZF2_9HYPH</name>
<protein>
    <submittedName>
        <fullName evidence="1">Uncharacterized protein</fullName>
    </submittedName>
</protein>
<accession>A0A7W5FZF2</accession>
<organism evidence="1 2">
    <name type="scientific">Rhizobium pisi</name>
    <dbReference type="NCBI Taxonomy" id="574561"/>
    <lineage>
        <taxon>Bacteria</taxon>
        <taxon>Pseudomonadati</taxon>
        <taxon>Pseudomonadota</taxon>
        <taxon>Alphaproteobacteria</taxon>
        <taxon>Hyphomicrobiales</taxon>
        <taxon>Rhizobiaceae</taxon>
        <taxon>Rhizobium/Agrobacterium group</taxon>
        <taxon>Rhizobium</taxon>
    </lineage>
</organism>
<dbReference type="AlphaFoldDB" id="A0A7W5FZF2"/>
<evidence type="ECO:0000313" key="2">
    <source>
        <dbReference type="Proteomes" id="UP000518315"/>
    </source>
</evidence>